<dbReference type="AlphaFoldDB" id="A0A1H6K474"/>
<dbReference type="OrthoDB" id="3078274at2"/>
<evidence type="ECO:0000313" key="2">
    <source>
        <dbReference type="Proteomes" id="UP000183190"/>
    </source>
</evidence>
<name>A0A1H6K474_RUMFL</name>
<dbReference type="EMBL" id="FNWV01000007">
    <property type="protein sequence ID" value="SEH68071.1"/>
    <property type="molecule type" value="Genomic_DNA"/>
</dbReference>
<gene>
    <name evidence="1" type="ORF">SAMN02910265_02083</name>
</gene>
<dbReference type="RefSeq" id="WP_028516755.1">
    <property type="nucleotide sequence ID" value="NZ_FNWV01000007.1"/>
</dbReference>
<dbReference type="Proteomes" id="UP000183190">
    <property type="component" value="Unassembled WGS sequence"/>
</dbReference>
<sequence>MSHAFNFLGGEELSQIGATWFVSYAYHEFMTFEHMNWKKVKTFPSRIEKFNNSKKYHLYWLFKVCDMDTEKLKTNKIELAPDKTKAMAKELLEKLLLEQING</sequence>
<organism evidence="1 2">
    <name type="scientific">Ruminococcus flavefaciens</name>
    <dbReference type="NCBI Taxonomy" id="1265"/>
    <lineage>
        <taxon>Bacteria</taxon>
        <taxon>Bacillati</taxon>
        <taxon>Bacillota</taxon>
        <taxon>Clostridia</taxon>
        <taxon>Eubacteriales</taxon>
        <taxon>Oscillospiraceae</taxon>
        <taxon>Ruminococcus</taxon>
    </lineage>
</organism>
<dbReference type="GeneID" id="42537117"/>
<evidence type="ECO:0000313" key="1">
    <source>
        <dbReference type="EMBL" id="SEH68071.1"/>
    </source>
</evidence>
<reference evidence="1 2" key="1">
    <citation type="submission" date="2016-10" db="EMBL/GenBank/DDBJ databases">
        <authorList>
            <person name="de Groot N.N."/>
        </authorList>
    </citation>
    <scope>NUCLEOTIDE SEQUENCE [LARGE SCALE GENOMIC DNA]</scope>
    <source>
        <strain evidence="1 2">YAD2003</strain>
    </source>
</reference>
<proteinExistence type="predicted"/>
<protein>
    <submittedName>
        <fullName evidence="1">Uncharacterized protein</fullName>
    </submittedName>
</protein>
<accession>A0A1H6K474</accession>